<dbReference type="Pfam" id="PF07676">
    <property type="entry name" value="PD40"/>
    <property type="match status" value="1"/>
</dbReference>
<feature type="domain" description="AMIN-like" evidence="2">
    <location>
        <begin position="117"/>
        <end position="244"/>
    </location>
</feature>
<gene>
    <name evidence="3" type="ordered locus">Rcas_4427</name>
</gene>
<evidence type="ECO:0000256" key="1">
    <source>
        <dbReference type="SAM" id="MobiDB-lite"/>
    </source>
</evidence>
<dbReference type="InterPro" id="IPR011659">
    <property type="entry name" value="WD40"/>
</dbReference>
<dbReference type="InterPro" id="IPR011042">
    <property type="entry name" value="6-blade_b-propeller_TolB-like"/>
</dbReference>
<dbReference type="OrthoDB" id="140163at2"/>
<sequence>MTRIRIALLIIPFVALALTACEQLSIAEQERIREIQTVEASTPTATPVPPTDTPTPLPPTATSTSGPTPTPPPPTPTPEPTPTPLPPTPTPNPILAQFSLCNQQVGDPGGGRFSMRVTSITTTVDAFFERLELTLDVPADSVLPHASARCRRAPAASQMVGEVEVTGAYLIEVQLDGWLRDDAFRASLATPTIPLSGTQVMRAAAFRAPPGAIAGAQLVIGVDQPFPFRLRLEDNPLRLVIDVATSGPVSQASDLLRIPAGAPAAPVAPMFYLADGDIWRISNGAPENLTERLRAGQFGDVTALTTRPNAPLLAFCATAPGAVAADVTAASTLWVLELDSGSIRQLSPPPRGRSCADPVLSPDGTTIAYAVDESGGAPPQLRIFSVQVFPGAPAVALTPSGDEWSRYAPQWLDDARLVYAATAEDGRRTLFLRESDGTELDIGMALLVSGTGGQRSARYDGFGRLIAAPDGRAIAVEAFRIDGSGADLLILNRSGAEIERLSPIAAGFWNRPVAWSADGALYYLSTACASDAVYEYTLHVRSADGGDRVIAAGIATGDLGVFTVHQNALAYVTFDRLPGGPGGPLRVAPDDPAALWYWDLAGNTRTRLVETRRAITALAP</sequence>
<feature type="compositionally biased region" description="Pro residues" evidence="1">
    <location>
        <begin position="68"/>
        <end position="92"/>
    </location>
</feature>
<dbReference type="KEGG" id="rca:Rcas_4427"/>
<dbReference type="eggNOG" id="COG0823">
    <property type="taxonomic scope" value="Bacteria"/>
</dbReference>
<protein>
    <recommendedName>
        <fullName evidence="2">AMIN-like domain-containing protein</fullName>
    </recommendedName>
</protein>
<feature type="compositionally biased region" description="Pro residues" evidence="1">
    <location>
        <begin position="46"/>
        <end position="59"/>
    </location>
</feature>
<evidence type="ECO:0000313" key="3">
    <source>
        <dbReference type="EMBL" id="ABU60443.1"/>
    </source>
</evidence>
<dbReference type="RefSeq" id="WP_012122864.1">
    <property type="nucleotide sequence ID" value="NC_009767.1"/>
</dbReference>
<feature type="region of interest" description="Disordered" evidence="1">
    <location>
        <begin position="38"/>
        <end position="94"/>
    </location>
</feature>
<dbReference type="SUPFAM" id="SSF82171">
    <property type="entry name" value="DPP6 N-terminal domain-like"/>
    <property type="match status" value="1"/>
</dbReference>
<name>A7NS97_ROSCS</name>
<dbReference type="PROSITE" id="PS51257">
    <property type="entry name" value="PROKAR_LIPOPROTEIN"/>
    <property type="match status" value="1"/>
</dbReference>
<dbReference type="AlphaFoldDB" id="A7NS97"/>
<evidence type="ECO:0000313" key="4">
    <source>
        <dbReference type="Proteomes" id="UP000000263"/>
    </source>
</evidence>
<dbReference type="PRINTS" id="PR01217">
    <property type="entry name" value="PRICHEXTENSN"/>
</dbReference>
<dbReference type="HOGENOM" id="CLU_440661_0_0_0"/>
<dbReference type="Pfam" id="PF24837">
    <property type="entry name" value="AMIN-like"/>
    <property type="match status" value="1"/>
</dbReference>
<reference evidence="3 4" key="1">
    <citation type="submission" date="2007-08" db="EMBL/GenBank/DDBJ databases">
        <title>Complete sequence of Roseiflexus castenholzii DSM 13941.</title>
        <authorList>
            <consortium name="US DOE Joint Genome Institute"/>
            <person name="Copeland A."/>
            <person name="Lucas S."/>
            <person name="Lapidus A."/>
            <person name="Barry K."/>
            <person name="Glavina del Rio T."/>
            <person name="Dalin E."/>
            <person name="Tice H."/>
            <person name="Pitluck S."/>
            <person name="Thompson L.S."/>
            <person name="Brettin T."/>
            <person name="Bruce D."/>
            <person name="Detter J.C."/>
            <person name="Han C."/>
            <person name="Tapia R."/>
            <person name="Schmutz J."/>
            <person name="Larimer F."/>
            <person name="Land M."/>
            <person name="Hauser L."/>
            <person name="Kyrpides N."/>
            <person name="Mikhailova N."/>
            <person name="Bryant D.A."/>
            <person name="Hanada S."/>
            <person name="Tsukatani Y."/>
            <person name="Richardson P."/>
        </authorList>
    </citation>
    <scope>NUCLEOTIDE SEQUENCE [LARGE SCALE GENOMIC DNA]</scope>
    <source>
        <strain evidence="4">DSM 13941 / HLO8</strain>
    </source>
</reference>
<dbReference type="EMBL" id="CP000804">
    <property type="protein sequence ID" value="ABU60443.1"/>
    <property type="molecule type" value="Genomic_DNA"/>
</dbReference>
<dbReference type="InterPro" id="IPR056303">
    <property type="entry name" value="AMIN-like"/>
</dbReference>
<keyword evidence="4" id="KW-1185">Reference proteome</keyword>
<accession>A7NS97</accession>
<proteinExistence type="predicted"/>
<organism evidence="3 4">
    <name type="scientific">Roseiflexus castenholzii (strain DSM 13941 / HLO8)</name>
    <dbReference type="NCBI Taxonomy" id="383372"/>
    <lineage>
        <taxon>Bacteria</taxon>
        <taxon>Bacillati</taxon>
        <taxon>Chloroflexota</taxon>
        <taxon>Chloroflexia</taxon>
        <taxon>Chloroflexales</taxon>
        <taxon>Roseiflexineae</taxon>
        <taxon>Roseiflexaceae</taxon>
        <taxon>Roseiflexus</taxon>
    </lineage>
</organism>
<dbReference type="Proteomes" id="UP000000263">
    <property type="component" value="Chromosome"/>
</dbReference>
<dbReference type="STRING" id="383372.Rcas_4427"/>
<dbReference type="Gene3D" id="2.120.10.30">
    <property type="entry name" value="TolB, C-terminal domain"/>
    <property type="match status" value="1"/>
</dbReference>
<evidence type="ECO:0000259" key="2">
    <source>
        <dbReference type="Pfam" id="PF24837"/>
    </source>
</evidence>